<protein>
    <submittedName>
        <fullName evidence="1">Uncharacterized protein</fullName>
    </submittedName>
</protein>
<name>A0AAE0U745_9PEZI</name>
<dbReference type="AlphaFoldDB" id="A0AAE0U745"/>
<reference evidence="1" key="2">
    <citation type="submission" date="2023-06" db="EMBL/GenBank/DDBJ databases">
        <authorList>
            <consortium name="Lawrence Berkeley National Laboratory"/>
            <person name="Haridas S."/>
            <person name="Hensen N."/>
            <person name="Bonometti L."/>
            <person name="Westerberg I."/>
            <person name="Brannstrom I.O."/>
            <person name="Guillou S."/>
            <person name="Cros-Aarteil S."/>
            <person name="Calhoun S."/>
            <person name="Kuo A."/>
            <person name="Mondo S."/>
            <person name="Pangilinan J."/>
            <person name="Riley R."/>
            <person name="LaButti K."/>
            <person name="Andreopoulos B."/>
            <person name="Lipzen A."/>
            <person name="Chen C."/>
            <person name="Yanf M."/>
            <person name="Daum C."/>
            <person name="Ng V."/>
            <person name="Clum A."/>
            <person name="Steindorff A."/>
            <person name="Ohm R."/>
            <person name="Martin F."/>
            <person name="Silar P."/>
            <person name="Natvig D."/>
            <person name="Lalanne C."/>
            <person name="Gautier V."/>
            <person name="Ament-velasquez S.L."/>
            <person name="Kruys A."/>
            <person name="Hutchinson M.I."/>
            <person name="Powell A.J."/>
            <person name="Barry K."/>
            <person name="Miller A.N."/>
            <person name="Grigoriev I.V."/>
            <person name="Debuchy R."/>
            <person name="Gladieux P."/>
            <person name="Thoren M.H."/>
            <person name="Johannesson H."/>
        </authorList>
    </citation>
    <scope>NUCLEOTIDE SEQUENCE</scope>
    <source>
        <strain evidence="1">CBS 232.78</strain>
    </source>
</reference>
<accession>A0AAE0U745</accession>
<dbReference type="EMBL" id="JAULSW010000001">
    <property type="protein sequence ID" value="KAK3393352.1"/>
    <property type="molecule type" value="Genomic_DNA"/>
</dbReference>
<sequence>MFAAGTRVNRRVRVSPSCLIAARLVQLRLRLFNRGFTPIPDSLAAFPPLSGTVSGVERLSRAFSWHDPEGVMESRALGMCAGNGGGHLAGRSRKASRNRLVELAGQTTDRDGYITGRTGGYGNTRRTGTISKLLAEVGKRSPRREGWATRHSAYQVRSSLGSQVEATHVRYCTAALVIPVGQLLSQLGANLDSVGGGAELAPRGAFSGYREGLLPVLALDKQAKRSCVPCWLQTQLGEFFLPWMAQEDEVDAASRMASG</sequence>
<evidence type="ECO:0000313" key="2">
    <source>
        <dbReference type="Proteomes" id="UP001285441"/>
    </source>
</evidence>
<comment type="caution">
    <text evidence="1">The sequence shown here is derived from an EMBL/GenBank/DDBJ whole genome shotgun (WGS) entry which is preliminary data.</text>
</comment>
<evidence type="ECO:0000313" key="1">
    <source>
        <dbReference type="EMBL" id="KAK3393352.1"/>
    </source>
</evidence>
<organism evidence="1 2">
    <name type="scientific">Podospora didyma</name>
    <dbReference type="NCBI Taxonomy" id="330526"/>
    <lineage>
        <taxon>Eukaryota</taxon>
        <taxon>Fungi</taxon>
        <taxon>Dikarya</taxon>
        <taxon>Ascomycota</taxon>
        <taxon>Pezizomycotina</taxon>
        <taxon>Sordariomycetes</taxon>
        <taxon>Sordariomycetidae</taxon>
        <taxon>Sordariales</taxon>
        <taxon>Podosporaceae</taxon>
        <taxon>Podospora</taxon>
    </lineage>
</organism>
<gene>
    <name evidence="1" type="ORF">B0H63DRAFT_531079</name>
</gene>
<proteinExistence type="predicted"/>
<reference evidence="1" key="1">
    <citation type="journal article" date="2023" name="Mol. Phylogenet. Evol.">
        <title>Genome-scale phylogeny and comparative genomics of the fungal order Sordariales.</title>
        <authorList>
            <person name="Hensen N."/>
            <person name="Bonometti L."/>
            <person name="Westerberg I."/>
            <person name="Brannstrom I.O."/>
            <person name="Guillou S."/>
            <person name="Cros-Aarteil S."/>
            <person name="Calhoun S."/>
            <person name="Haridas S."/>
            <person name="Kuo A."/>
            <person name="Mondo S."/>
            <person name="Pangilinan J."/>
            <person name="Riley R."/>
            <person name="LaButti K."/>
            <person name="Andreopoulos B."/>
            <person name="Lipzen A."/>
            <person name="Chen C."/>
            <person name="Yan M."/>
            <person name="Daum C."/>
            <person name="Ng V."/>
            <person name="Clum A."/>
            <person name="Steindorff A."/>
            <person name="Ohm R.A."/>
            <person name="Martin F."/>
            <person name="Silar P."/>
            <person name="Natvig D.O."/>
            <person name="Lalanne C."/>
            <person name="Gautier V."/>
            <person name="Ament-Velasquez S.L."/>
            <person name="Kruys A."/>
            <person name="Hutchinson M.I."/>
            <person name="Powell A.J."/>
            <person name="Barry K."/>
            <person name="Miller A.N."/>
            <person name="Grigoriev I.V."/>
            <person name="Debuchy R."/>
            <person name="Gladieux P."/>
            <person name="Hiltunen Thoren M."/>
            <person name="Johannesson H."/>
        </authorList>
    </citation>
    <scope>NUCLEOTIDE SEQUENCE</scope>
    <source>
        <strain evidence="1">CBS 232.78</strain>
    </source>
</reference>
<dbReference type="Proteomes" id="UP001285441">
    <property type="component" value="Unassembled WGS sequence"/>
</dbReference>
<keyword evidence="2" id="KW-1185">Reference proteome</keyword>